<dbReference type="Gene3D" id="1.10.150.720">
    <property type="entry name" value="Haloacid dehalogenase-like hydrolase"/>
    <property type="match status" value="1"/>
</dbReference>
<dbReference type="RefSeq" id="WP_008475084.1">
    <property type="nucleotide sequence ID" value="NZ_CAGS01000058.1"/>
</dbReference>
<evidence type="ECO:0000313" key="1">
    <source>
        <dbReference type="EMBL" id="CCF82736.1"/>
    </source>
</evidence>
<proteinExistence type="predicted"/>
<dbReference type="InterPro" id="IPR051828">
    <property type="entry name" value="HAD-like_hydrolase_domain"/>
</dbReference>
<dbReference type="EMBL" id="CAGS01000058">
    <property type="protein sequence ID" value="CCF82736.1"/>
    <property type="molecule type" value="Genomic_DNA"/>
</dbReference>
<dbReference type="SUPFAM" id="SSF56784">
    <property type="entry name" value="HAD-like"/>
    <property type="match status" value="1"/>
</dbReference>
<keyword evidence="2" id="KW-1185">Reference proteome</keyword>
<comment type="caution">
    <text evidence="1">The sequence shown here is derived from an EMBL/GenBank/DDBJ whole genome shotgun (WGS) entry which is preliminary data.</text>
</comment>
<dbReference type="Pfam" id="PF00702">
    <property type="entry name" value="Hydrolase"/>
    <property type="match status" value="1"/>
</dbReference>
<dbReference type="PANTHER" id="PTHR46191:SF2">
    <property type="entry name" value="HALOACID DEHALOGENASE-LIKE HYDROLASE DOMAIN-CONTAINING PROTEIN 3"/>
    <property type="match status" value="1"/>
</dbReference>
<dbReference type="PANTHER" id="PTHR46191">
    <property type="match status" value="1"/>
</dbReference>
<dbReference type="AlphaFoldDB" id="I4EDH4"/>
<gene>
    <name evidence="1" type="ORF">NITHO_1500005</name>
</gene>
<dbReference type="Proteomes" id="UP000004221">
    <property type="component" value="Unassembled WGS sequence"/>
</dbReference>
<dbReference type="SFLD" id="SFLDS00003">
    <property type="entry name" value="Haloacid_Dehalogenase"/>
    <property type="match status" value="1"/>
</dbReference>
<dbReference type="InterPro" id="IPR023214">
    <property type="entry name" value="HAD_sf"/>
</dbReference>
<dbReference type="OrthoDB" id="9809962at2"/>
<dbReference type="InterPro" id="IPR044924">
    <property type="entry name" value="HAD-SF_hydro_IA_REG-2-like_cap"/>
</dbReference>
<dbReference type="NCBIfam" id="TIGR01549">
    <property type="entry name" value="HAD-SF-IA-v1"/>
    <property type="match status" value="1"/>
</dbReference>
<dbReference type="SFLD" id="SFLDG01129">
    <property type="entry name" value="C1.5:_HAD__Beta-PGM__Phosphata"/>
    <property type="match status" value="1"/>
</dbReference>
<dbReference type="GO" id="GO:0016787">
    <property type="term" value="F:hydrolase activity"/>
    <property type="evidence" value="ECO:0007669"/>
    <property type="project" value="UniProtKB-KW"/>
</dbReference>
<name>I4EDH4_9BACT</name>
<protein>
    <submittedName>
        <fullName evidence="1">Putative FMN phosphatase</fullName>
        <ecNumber evidence="1">3.1.3.-</ecNumber>
    </submittedName>
</protein>
<reference evidence="1 2" key="1">
    <citation type="journal article" date="2012" name="ISME J.">
        <title>Nitrification expanded: discovery, physiology and genomics of a nitrite-oxidizing bacterium from the phylum Chloroflexi.</title>
        <authorList>
            <person name="Sorokin D.Y."/>
            <person name="Lucker S."/>
            <person name="Vejmelkova D."/>
            <person name="Kostrikina N.A."/>
            <person name="Kleerebezem R."/>
            <person name="Rijpstra W.I."/>
            <person name="Damste J.S."/>
            <person name="Le Paslier D."/>
            <person name="Muyzer G."/>
            <person name="Wagner M."/>
            <person name="van Loosdrecht M.C."/>
            <person name="Daims H."/>
        </authorList>
    </citation>
    <scope>NUCLEOTIDE SEQUENCE [LARGE SCALE GENOMIC DNA]</scope>
    <source>
        <strain evidence="2">none</strain>
    </source>
</reference>
<dbReference type="EC" id="3.1.3.-" evidence="1"/>
<dbReference type="InterPro" id="IPR036412">
    <property type="entry name" value="HAD-like_sf"/>
</dbReference>
<evidence type="ECO:0000313" key="2">
    <source>
        <dbReference type="Proteomes" id="UP000004221"/>
    </source>
</evidence>
<dbReference type="PRINTS" id="PR00413">
    <property type="entry name" value="HADHALOGNASE"/>
</dbReference>
<organism evidence="1 2">
    <name type="scientific">Nitrolancea hollandica Lb</name>
    <dbReference type="NCBI Taxonomy" id="1129897"/>
    <lineage>
        <taxon>Bacteria</taxon>
        <taxon>Pseudomonadati</taxon>
        <taxon>Thermomicrobiota</taxon>
        <taxon>Thermomicrobia</taxon>
        <taxon>Sphaerobacterales</taxon>
        <taxon>Sphaerobacterineae</taxon>
        <taxon>Sphaerobacteraceae</taxon>
        <taxon>Nitrolancea</taxon>
    </lineage>
</organism>
<accession>I4EDH4</accession>
<dbReference type="InterPro" id="IPR006439">
    <property type="entry name" value="HAD-SF_hydro_IA"/>
</dbReference>
<dbReference type="Gene3D" id="3.40.50.1000">
    <property type="entry name" value="HAD superfamily/HAD-like"/>
    <property type="match status" value="1"/>
</dbReference>
<sequence length="243" mass="26518">MSVPCSAITLVTFDVGGTLLTFRPDLARAYAEVLSEAGCEVPEERIAEALEIENQAAGLRRAESVPMDHRVSVEAGNRRRQLFVANVLRAVHVTGERLDHCAAAIHAALDSSRMYQPYDDALPVLRALWERGLKLGAIANTWPSMPRILMDFGFGDYLGFWLISEFVGVEKPHPAIFEKALEIGAARPAQAIHVGDDYERDVLGARFVGMGAVLLDRSGQTAPGARDGVPVIQRLDDLLEMIG</sequence>
<keyword evidence="1" id="KW-0378">Hydrolase</keyword>